<feature type="transmembrane region" description="Helical" evidence="1">
    <location>
        <begin position="104"/>
        <end position="125"/>
    </location>
</feature>
<evidence type="ECO:0000256" key="1">
    <source>
        <dbReference type="SAM" id="Phobius"/>
    </source>
</evidence>
<evidence type="ECO:0000313" key="2">
    <source>
        <dbReference type="EMBL" id="CAG6493899.1"/>
    </source>
</evidence>
<name>A0A8D8CFN7_CULPI</name>
<dbReference type="AlphaFoldDB" id="A0A8D8CFN7"/>
<keyword evidence="1" id="KW-0472">Membrane</keyword>
<keyword evidence="1" id="KW-0812">Transmembrane</keyword>
<sequence>MKKSHLKKILLPLVDNYSKIVGIVENHQTLHTNLDDKTSDQISDQIYVIANYKLKIWQPCFELRALKCIQCLKKFKNDAVKLNNHDIGIRLSLCIKRYFNKFQIWQHCHGIILTSVILLLFFVFLNVN</sequence>
<proteinExistence type="predicted"/>
<accession>A0A8D8CFN7</accession>
<protein>
    <submittedName>
        <fullName evidence="2">(northern house mosquito) hypothetical protein</fullName>
    </submittedName>
</protein>
<organism evidence="2">
    <name type="scientific">Culex pipiens</name>
    <name type="common">House mosquito</name>
    <dbReference type="NCBI Taxonomy" id="7175"/>
    <lineage>
        <taxon>Eukaryota</taxon>
        <taxon>Metazoa</taxon>
        <taxon>Ecdysozoa</taxon>
        <taxon>Arthropoda</taxon>
        <taxon>Hexapoda</taxon>
        <taxon>Insecta</taxon>
        <taxon>Pterygota</taxon>
        <taxon>Neoptera</taxon>
        <taxon>Endopterygota</taxon>
        <taxon>Diptera</taxon>
        <taxon>Nematocera</taxon>
        <taxon>Culicoidea</taxon>
        <taxon>Culicidae</taxon>
        <taxon>Culicinae</taxon>
        <taxon>Culicini</taxon>
        <taxon>Culex</taxon>
        <taxon>Culex</taxon>
    </lineage>
</organism>
<keyword evidence="1" id="KW-1133">Transmembrane helix</keyword>
<dbReference type="EMBL" id="HBUE01124292">
    <property type="protein sequence ID" value="CAG6493899.1"/>
    <property type="molecule type" value="Transcribed_RNA"/>
</dbReference>
<reference evidence="2" key="1">
    <citation type="submission" date="2021-05" db="EMBL/GenBank/DDBJ databases">
        <authorList>
            <person name="Alioto T."/>
            <person name="Alioto T."/>
            <person name="Gomez Garrido J."/>
        </authorList>
    </citation>
    <scope>NUCLEOTIDE SEQUENCE</scope>
</reference>